<feature type="signal peptide" evidence="4">
    <location>
        <begin position="1"/>
        <end position="22"/>
    </location>
</feature>
<accession>A0ABT9B8P2</accession>
<dbReference type="SUPFAM" id="SSF50891">
    <property type="entry name" value="Cyclophilin-like"/>
    <property type="match status" value="1"/>
</dbReference>
<comment type="catalytic activity">
    <reaction evidence="4">
        <text>[protein]-peptidylproline (omega=180) = [protein]-peptidylproline (omega=0)</text>
        <dbReference type="Rhea" id="RHEA:16237"/>
        <dbReference type="Rhea" id="RHEA-COMP:10747"/>
        <dbReference type="Rhea" id="RHEA-COMP:10748"/>
        <dbReference type="ChEBI" id="CHEBI:83833"/>
        <dbReference type="ChEBI" id="CHEBI:83834"/>
        <dbReference type="EC" id="5.2.1.8"/>
    </reaction>
</comment>
<evidence type="ECO:0000256" key="4">
    <source>
        <dbReference type="RuleBase" id="RU363019"/>
    </source>
</evidence>
<dbReference type="Proteomes" id="UP001176429">
    <property type="component" value="Unassembled WGS sequence"/>
</dbReference>
<evidence type="ECO:0000259" key="6">
    <source>
        <dbReference type="PROSITE" id="PS50072"/>
    </source>
</evidence>
<evidence type="ECO:0000256" key="5">
    <source>
        <dbReference type="SAM" id="MobiDB-lite"/>
    </source>
</evidence>
<dbReference type="InterPro" id="IPR002130">
    <property type="entry name" value="Cyclophilin-type_PPIase_dom"/>
</dbReference>
<dbReference type="Gene3D" id="2.40.100.10">
    <property type="entry name" value="Cyclophilin-like"/>
    <property type="match status" value="1"/>
</dbReference>
<dbReference type="InterPro" id="IPR044666">
    <property type="entry name" value="Cyclophilin_A-like"/>
</dbReference>
<dbReference type="InterPro" id="IPR029000">
    <property type="entry name" value="Cyclophilin-like_dom_sf"/>
</dbReference>
<dbReference type="EMBL" id="JAUQSY010000004">
    <property type="protein sequence ID" value="MDO7874610.1"/>
    <property type="molecule type" value="Genomic_DNA"/>
</dbReference>
<dbReference type="PROSITE" id="PS50072">
    <property type="entry name" value="CSA_PPIASE_2"/>
    <property type="match status" value="1"/>
</dbReference>
<proteinExistence type="inferred from homology"/>
<evidence type="ECO:0000313" key="7">
    <source>
        <dbReference type="EMBL" id="MDO7874610.1"/>
    </source>
</evidence>
<dbReference type="EC" id="5.2.1.8" evidence="4"/>
<organism evidence="7 8">
    <name type="scientific">Hymenobacter aranciens</name>
    <dbReference type="NCBI Taxonomy" id="3063996"/>
    <lineage>
        <taxon>Bacteria</taxon>
        <taxon>Pseudomonadati</taxon>
        <taxon>Bacteroidota</taxon>
        <taxon>Cytophagia</taxon>
        <taxon>Cytophagales</taxon>
        <taxon>Hymenobacteraceae</taxon>
        <taxon>Hymenobacter</taxon>
    </lineage>
</organism>
<evidence type="ECO:0000256" key="1">
    <source>
        <dbReference type="ARBA" id="ARBA00007365"/>
    </source>
</evidence>
<name>A0ABT9B8P2_9BACT</name>
<dbReference type="PROSITE" id="PS00170">
    <property type="entry name" value="CSA_PPIASE_1"/>
    <property type="match status" value="1"/>
</dbReference>
<evidence type="ECO:0000313" key="8">
    <source>
        <dbReference type="Proteomes" id="UP001176429"/>
    </source>
</evidence>
<reference evidence="7" key="1">
    <citation type="submission" date="2023-07" db="EMBL/GenBank/DDBJ databases">
        <authorList>
            <person name="Kim M.K."/>
        </authorList>
    </citation>
    <scope>NUCLEOTIDE SEQUENCE</scope>
    <source>
        <strain evidence="7">ASUV-10-1</strain>
    </source>
</reference>
<comment type="similarity">
    <text evidence="1 4">Belongs to the cyclophilin-type PPIase family.</text>
</comment>
<dbReference type="PANTHER" id="PTHR45625:SF4">
    <property type="entry name" value="PEPTIDYLPROLYL ISOMERASE DOMAIN AND WD REPEAT-CONTAINING PROTEIN 1"/>
    <property type="match status" value="1"/>
</dbReference>
<evidence type="ECO:0000256" key="2">
    <source>
        <dbReference type="ARBA" id="ARBA00023110"/>
    </source>
</evidence>
<dbReference type="CDD" id="cd00317">
    <property type="entry name" value="cyclophilin"/>
    <property type="match status" value="1"/>
</dbReference>
<comment type="caution">
    <text evidence="7">The sequence shown here is derived from an EMBL/GenBank/DDBJ whole genome shotgun (WGS) entry which is preliminary data.</text>
</comment>
<evidence type="ECO:0000256" key="3">
    <source>
        <dbReference type="ARBA" id="ARBA00023235"/>
    </source>
</evidence>
<gene>
    <name evidence="7" type="ORF">Q5H93_07690</name>
</gene>
<dbReference type="RefSeq" id="WP_305005923.1">
    <property type="nucleotide sequence ID" value="NZ_JAUQSY010000004.1"/>
</dbReference>
<feature type="compositionally biased region" description="Basic and acidic residues" evidence="5">
    <location>
        <begin position="104"/>
        <end position="120"/>
    </location>
</feature>
<dbReference type="InterPro" id="IPR020892">
    <property type="entry name" value="Cyclophilin-type_PPIase_CS"/>
</dbReference>
<dbReference type="GO" id="GO:0003755">
    <property type="term" value="F:peptidyl-prolyl cis-trans isomerase activity"/>
    <property type="evidence" value="ECO:0007669"/>
    <property type="project" value="UniProtKB-EC"/>
</dbReference>
<comment type="function">
    <text evidence="4">PPIases accelerate the folding of proteins. It catalyzes the cis-trans isomerization of proline imidic peptide bonds in oligopeptides.</text>
</comment>
<dbReference type="Pfam" id="PF00160">
    <property type="entry name" value="Pro_isomerase"/>
    <property type="match status" value="1"/>
</dbReference>
<feature type="region of interest" description="Disordered" evidence="5">
    <location>
        <begin position="101"/>
        <end position="120"/>
    </location>
</feature>
<feature type="chain" id="PRO_5044983387" description="Peptidyl-prolyl cis-trans isomerase" evidence="4">
    <location>
        <begin position="23"/>
        <end position="226"/>
    </location>
</feature>
<protein>
    <recommendedName>
        <fullName evidence="4">Peptidyl-prolyl cis-trans isomerase</fullName>
        <shortName evidence="4">PPIase</shortName>
        <ecNumber evidence="4">5.2.1.8</ecNumber>
    </recommendedName>
</protein>
<keyword evidence="3 4" id="KW-0413">Isomerase</keyword>
<keyword evidence="8" id="KW-1185">Reference proteome</keyword>
<dbReference type="PANTHER" id="PTHR45625">
    <property type="entry name" value="PEPTIDYL-PROLYL CIS-TRANS ISOMERASE-RELATED"/>
    <property type="match status" value="1"/>
</dbReference>
<keyword evidence="4" id="KW-0732">Signal</keyword>
<feature type="domain" description="PPIase cyclophilin-type" evidence="6">
    <location>
        <begin position="49"/>
        <end position="206"/>
    </location>
</feature>
<dbReference type="PRINTS" id="PR00153">
    <property type="entry name" value="CSAPPISMRASE"/>
</dbReference>
<keyword evidence="2 4" id="KW-0697">Rotamase</keyword>
<sequence>MSRLLLLALPVAALAFTTPAHAQQPAEGVAKVKIKEKAPKKPKVSSKDEVVTITTSQGDIRLVLFDDTPLHKKNFLEKAKSGFYNGTTFHRVIDNFMIQGGDANSKDSDPTNDGMGKDADPTVPAELGPGHKHDYGALAAARQGGPAGTPSSYSQFYLVENHGGTHFLDGAYTVYGQTIQGLDVIDKIAKVAKDGRDRPTTDVKMTMKVEKLKKKKITKLYGYKYQ</sequence>